<organism evidence="2 3">
    <name type="scientific">Pseudozyma flocculosa</name>
    <dbReference type="NCBI Taxonomy" id="84751"/>
    <lineage>
        <taxon>Eukaryota</taxon>
        <taxon>Fungi</taxon>
        <taxon>Dikarya</taxon>
        <taxon>Basidiomycota</taxon>
        <taxon>Ustilaginomycotina</taxon>
        <taxon>Ustilaginomycetes</taxon>
        <taxon>Ustilaginales</taxon>
        <taxon>Ustilaginaceae</taxon>
        <taxon>Pseudozyma</taxon>
    </lineage>
</organism>
<name>A0A5C3F057_9BASI</name>
<dbReference type="PANTHER" id="PTHR40265:SF1">
    <property type="entry name" value="GLYOXALASE-LIKE DOMAIN-CONTAINING PROTEIN"/>
    <property type="match status" value="1"/>
</dbReference>
<dbReference type="InterPro" id="IPR025870">
    <property type="entry name" value="Glyoxalase-like_dom"/>
</dbReference>
<evidence type="ECO:0000313" key="2">
    <source>
        <dbReference type="EMBL" id="SPO36799.1"/>
    </source>
</evidence>
<dbReference type="InterPro" id="IPR029068">
    <property type="entry name" value="Glyas_Bleomycin-R_OHBP_Dase"/>
</dbReference>
<dbReference type="Proteomes" id="UP000323386">
    <property type="component" value="Unassembled WGS sequence"/>
</dbReference>
<dbReference type="EMBL" id="OOIP01000005">
    <property type="protein sequence ID" value="SPO36799.1"/>
    <property type="molecule type" value="Genomic_DNA"/>
</dbReference>
<accession>A0A5C3F057</accession>
<gene>
    <name evidence="2" type="ORF">PSFLO_02270</name>
</gene>
<protein>
    <recommendedName>
        <fullName evidence="1">Glyoxalase-like domain-containing protein</fullName>
    </recommendedName>
</protein>
<dbReference type="PANTHER" id="PTHR40265">
    <property type="entry name" value="BLL2707 PROTEIN"/>
    <property type="match status" value="1"/>
</dbReference>
<proteinExistence type="predicted"/>
<evidence type="ECO:0000259" key="1">
    <source>
        <dbReference type="Pfam" id="PF13468"/>
    </source>
</evidence>
<keyword evidence="3" id="KW-1185">Reference proteome</keyword>
<dbReference type="AlphaFoldDB" id="A0A5C3F057"/>
<sequence length="380" mass="41905">MADHTDPDQIPHLDHLILLLNDPYTASTQSTEQLDEAIAIFSNLGFIVVRGGRHADDLTSNALLVLPDGVYIELIQFDKGPPPESTESQADYEARRKKHWWYHSKAGWIDWSLLGGVEDGRIAAINVAAEEHRRGLLNLVRGAEAVGEEREKRNLSAAAVTLPTLRYDAPQRGGRKTLDGKQLGWHVTFPSPRGTKEQATGLEVGCKRNSVPFYCEDLNPREWRVPSLHSSHPNQSTGVSSITLLYSHERSAIAFKDLALSTSLPLDLASLSDASHQDLTVARPPNLVLRAPADAEPGSGPNELRQGCAAVSRKHRIKVHVKVADDPEERDWIKRHGEGLYEVELYVSAAKLPSSAPPDGVEHTTLDAGYGRLRLHPVMR</sequence>
<dbReference type="OrthoDB" id="408973at2759"/>
<dbReference type="Pfam" id="PF13468">
    <property type="entry name" value="Glyoxalase_3"/>
    <property type="match status" value="1"/>
</dbReference>
<dbReference type="Gene3D" id="3.10.180.10">
    <property type="entry name" value="2,3-Dihydroxybiphenyl 1,2-Dioxygenase, domain 1"/>
    <property type="match status" value="1"/>
</dbReference>
<feature type="domain" description="Glyoxalase-like" evidence="1">
    <location>
        <begin position="31"/>
        <end position="249"/>
    </location>
</feature>
<reference evidence="2 3" key="1">
    <citation type="submission" date="2018-03" db="EMBL/GenBank/DDBJ databases">
        <authorList>
            <person name="Guldener U."/>
        </authorList>
    </citation>
    <scope>NUCLEOTIDE SEQUENCE [LARGE SCALE GENOMIC DNA]</scope>
    <source>
        <strain evidence="2 3">DAOM196992</strain>
    </source>
</reference>
<evidence type="ECO:0000313" key="3">
    <source>
        <dbReference type="Proteomes" id="UP000323386"/>
    </source>
</evidence>